<comment type="caution">
    <text evidence="1">The sequence shown here is derived from an EMBL/GenBank/DDBJ whole genome shotgun (WGS) entry which is preliminary data.</text>
</comment>
<gene>
    <name evidence="1" type="ORF">M9H77_15920</name>
</gene>
<evidence type="ECO:0000313" key="1">
    <source>
        <dbReference type="EMBL" id="KAI5666067.1"/>
    </source>
</evidence>
<name>A0ACC0AZZ1_CATRO</name>
<accession>A0ACC0AZZ1</accession>
<dbReference type="Proteomes" id="UP001060085">
    <property type="component" value="Linkage Group LG04"/>
</dbReference>
<proteinExistence type="predicted"/>
<reference evidence="2" key="1">
    <citation type="journal article" date="2023" name="Nat. Plants">
        <title>Single-cell RNA sequencing provides a high-resolution roadmap for understanding the multicellular compartmentation of specialized metabolism.</title>
        <authorList>
            <person name="Sun S."/>
            <person name="Shen X."/>
            <person name="Li Y."/>
            <person name="Li Y."/>
            <person name="Wang S."/>
            <person name="Li R."/>
            <person name="Zhang H."/>
            <person name="Shen G."/>
            <person name="Guo B."/>
            <person name="Wei J."/>
            <person name="Xu J."/>
            <person name="St-Pierre B."/>
            <person name="Chen S."/>
            <person name="Sun C."/>
        </authorList>
    </citation>
    <scope>NUCLEOTIDE SEQUENCE [LARGE SCALE GENOMIC DNA]</scope>
</reference>
<dbReference type="EMBL" id="CM044704">
    <property type="protein sequence ID" value="KAI5666067.1"/>
    <property type="molecule type" value="Genomic_DNA"/>
</dbReference>
<sequence>MIGGNEDVRIDDMAYGETLDFSSLRLPYFFLFHSSRCSRIELRLDLTESAIGEGSGGQIPEELQSQEMSWAAKLFADNDQEVDSNIDLYIGEDEDEIEETDWFQEHMDDDEKQPSHGPKIYLTRGKDETVPLPFPLEKITNTTTSPRQNAIDEDNSFGLWMLVSWEKTPGYFLVRFYSRKDYMHVLENGPWVIMGHYLTVFKWRPNFRPSMEKVTSTLAWVRFPEVPIEFFEKETLMAMGRLS</sequence>
<evidence type="ECO:0000313" key="2">
    <source>
        <dbReference type="Proteomes" id="UP001060085"/>
    </source>
</evidence>
<organism evidence="1 2">
    <name type="scientific">Catharanthus roseus</name>
    <name type="common">Madagascar periwinkle</name>
    <name type="synonym">Vinca rosea</name>
    <dbReference type="NCBI Taxonomy" id="4058"/>
    <lineage>
        <taxon>Eukaryota</taxon>
        <taxon>Viridiplantae</taxon>
        <taxon>Streptophyta</taxon>
        <taxon>Embryophyta</taxon>
        <taxon>Tracheophyta</taxon>
        <taxon>Spermatophyta</taxon>
        <taxon>Magnoliopsida</taxon>
        <taxon>eudicotyledons</taxon>
        <taxon>Gunneridae</taxon>
        <taxon>Pentapetalae</taxon>
        <taxon>asterids</taxon>
        <taxon>lamiids</taxon>
        <taxon>Gentianales</taxon>
        <taxon>Apocynaceae</taxon>
        <taxon>Rauvolfioideae</taxon>
        <taxon>Vinceae</taxon>
        <taxon>Catharanthinae</taxon>
        <taxon>Catharanthus</taxon>
    </lineage>
</organism>
<keyword evidence="2" id="KW-1185">Reference proteome</keyword>
<protein>
    <submittedName>
        <fullName evidence="1">Uncharacterized protein</fullName>
    </submittedName>
</protein>